<organism evidence="1 2">
    <name type="scientific">Enterococcus mundtii</name>
    <dbReference type="NCBI Taxonomy" id="53346"/>
    <lineage>
        <taxon>Bacteria</taxon>
        <taxon>Bacillati</taxon>
        <taxon>Bacillota</taxon>
        <taxon>Bacilli</taxon>
        <taxon>Lactobacillales</taxon>
        <taxon>Enterococcaceae</taxon>
        <taxon>Enterococcus</taxon>
    </lineage>
</organism>
<sequence length="230" mass="25811">MKTSEETNEIYKGLYQLKGKLQQPKFDASVNYGTKNGGEMKFEYATLKSIESAIRNAAQESDSGIDFGQDVVTSDNHVAVTTCVYHSSGQYILYGPLGFPCNTKNPQSLGSVITYAKRYSLASSFGVVADGDDDAKIGADENENIQNDNDLDSEFKQTFDDYVHRIAQLTNQEKEFIIATTLERSGFSSFKQIDRDSYSKIIGFLKRYALKAEQKKKESENHNKPSWEDL</sequence>
<dbReference type="Proteomes" id="UP000189299">
    <property type="component" value="Unassembled WGS sequence"/>
</dbReference>
<name>A0A1V2UHP7_ENTMU</name>
<dbReference type="AlphaFoldDB" id="A0A1V2UHP7"/>
<dbReference type="Pfam" id="PF04404">
    <property type="entry name" value="ERF"/>
    <property type="match status" value="1"/>
</dbReference>
<dbReference type="InterPro" id="IPR007499">
    <property type="entry name" value="ERF_bacteria_virus"/>
</dbReference>
<reference evidence="1 2" key="1">
    <citation type="submission" date="2016-12" db="EMBL/GenBank/DDBJ databases">
        <authorList>
            <person name="Song W.-J."/>
            <person name="Kurnit D.M."/>
        </authorList>
    </citation>
    <scope>NUCLEOTIDE SEQUENCE [LARGE SCALE GENOMIC DNA]</scope>
    <source>
        <strain evidence="1 2">CGB1038-1_S1</strain>
    </source>
</reference>
<evidence type="ECO:0000313" key="1">
    <source>
        <dbReference type="EMBL" id="ONN42674.1"/>
    </source>
</evidence>
<dbReference type="RefSeq" id="WP_077151699.1">
    <property type="nucleotide sequence ID" value="NZ_CABMMO010000009.1"/>
</dbReference>
<dbReference type="OrthoDB" id="149299at2"/>
<dbReference type="EMBL" id="MSTR01000009">
    <property type="protein sequence ID" value="ONN42674.1"/>
    <property type="molecule type" value="Genomic_DNA"/>
</dbReference>
<proteinExistence type="predicted"/>
<protein>
    <submittedName>
        <fullName evidence="1">Uncharacterized protein</fullName>
    </submittedName>
</protein>
<comment type="caution">
    <text evidence="1">The sequence shown here is derived from an EMBL/GenBank/DDBJ whole genome shotgun (WGS) entry which is preliminary data.</text>
</comment>
<accession>A0A1V2UHP7</accession>
<gene>
    <name evidence="1" type="ORF">BTN92_10425</name>
</gene>
<evidence type="ECO:0000313" key="2">
    <source>
        <dbReference type="Proteomes" id="UP000189299"/>
    </source>
</evidence>